<dbReference type="PANTHER" id="PTHR33824:SF7">
    <property type="entry name" value="POLYKETIDE CYCLASE_DEHYDRASE AND LIPID TRANSPORT SUPERFAMILY PROTEIN"/>
    <property type="match status" value="1"/>
</dbReference>
<dbReference type="InterPro" id="IPR005031">
    <property type="entry name" value="COQ10_START"/>
</dbReference>
<proteinExistence type="predicted"/>
<evidence type="ECO:0000313" key="3">
    <source>
        <dbReference type="EMBL" id="GII42467.1"/>
    </source>
</evidence>
<dbReference type="PANTHER" id="PTHR33824">
    <property type="entry name" value="POLYKETIDE CYCLASE/DEHYDRASE AND LIPID TRANSPORT SUPERFAMILY PROTEIN"/>
    <property type="match status" value="1"/>
</dbReference>
<organism evidence="3 4">
    <name type="scientific">Planotetraspora phitsanulokensis</name>
    <dbReference type="NCBI Taxonomy" id="575192"/>
    <lineage>
        <taxon>Bacteria</taxon>
        <taxon>Bacillati</taxon>
        <taxon>Actinomycetota</taxon>
        <taxon>Actinomycetes</taxon>
        <taxon>Streptosporangiales</taxon>
        <taxon>Streptosporangiaceae</taxon>
        <taxon>Planotetraspora</taxon>
    </lineage>
</organism>
<dbReference type="CDD" id="cd07817">
    <property type="entry name" value="SRPBCC_8"/>
    <property type="match status" value="1"/>
</dbReference>
<gene>
    <name evidence="3" type="ORF">Pph01_74700</name>
</gene>
<sequence length="429" mass="48557">MAGQVTEQTREGPLAAGIKELPTARLGQEFQNLATAVAERALTNLTGRIDGLAGRLTGYVEDGGTGLMEAVTGKSGSGMLSSLAERSGVSGLLSSLTGSEGGGSHPVRSALAAYAKEKVKGIFSRVGGGKGGKSKKLKLTNIVEAVDVGAPLRVVYDQWTQFEQFPSFMKKIEMVNQKSDEKLDWKAQIWWSHRTWEATILEQTPDKLIVWRSQGPKGYVDGAVTFHEVTPDMTRVLLAMEYHPQGMFEHTGNLWRAQGRRARLELKNFRRHVMTQALLHPDEIEGWRGVIHDSEVVKDHETAVREEQEREGREPVERAEEEPYEEEPYEEEAESEEGEPYEEEPYEEEAEGEPYEEEPEAEERRRPSRPVRPRRPMAERPARRRGQERPARERDEADEDEEPEERPLRRRRTPAEQRRASSASLRHGR</sequence>
<feature type="compositionally biased region" description="Basic and acidic residues" evidence="1">
    <location>
        <begin position="298"/>
        <end position="318"/>
    </location>
</feature>
<dbReference type="EMBL" id="BOOP01000043">
    <property type="protein sequence ID" value="GII42467.1"/>
    <property type="molecule type" value="Genomic_DNA"/>
</dbReference>
<protein>
    <recommendedName>
        <fullName evidence="2">Coenzyme Q-binding protein COQ10 START domain-containing protein</fullName>
    </recommendedName>
</protein>
<comment type="caution">
    <text evidence="3">The sequence shown here is derived from an EMBL/GenBank/DDBJ whole genome shotgun (WGS) entry which is preliminary data.</text>
</comment>
<evidence type="ECO:0000259" key="2">
    <source>
        <dbReference type="Pfam" id="PF03364"/>
    </source>
</evidence>
<feature type="compositionally biased region" description="Basic residues" evidence="1">
    <location>
        <begin position="366"/>
        <end position="375"/>
    </location>
</feature>
<feature type="region of interest" description="Disordered" evidence="1">
    <location>
        <begin position="298"/>
        <end position="429"/>
    </location>
</feature>
<dbReference type="Pfam" id="PF03364">
    <property type="entry name" value="Polyketide_cyc"/>
    <property type="match status" value="1"/>
</dbReference>
<reference evidence="3 4" key="1">
    <citation type="submission" date="2021-01" db="EMBL/GenBank/DDBJ databases">
        <title>Whole genome shotgun sequence of Planotetraspora phitsanulokensis NBRC 104273.</title>
        <authorList>
            <person name="Komaki H."/>
            <person name="Tamura T."/>
        </authorList>
    </citation>
    <scope>NUCLEOTIDE SEQUENCE [LARGE SCALE GENOMIC DNA]</scope>
    <source>
        <strain evidence="3 4">NBRC 104273</strain>
    </source>
</reference>
<dbReference type="Proteomes" id="UP000622547">
    <property type="component" value="Unassembled WGS sequence"/>
</dbReference>
<keyword evidence="4" id="KW-1185">Reference proteome</keyword>
<evidence type="ECO:0000313" key="4">
    <source>
        <dbReference type="Proteomes" id="UP000622547"/>
    </source>
</evidence>
<evidence type="ECO:0000256" key="1">
    <source>
        <dbReference type="SAM" id="MobiDB-lite"/>
    </source>
</evidence>
<dbReference type="Gene3D" id="3.30.530.20">
    <property type="match status" value="1"/>
</dbReference>
<dbReference type="InterPro" id="IPR047137">
    <property type="entry name" value="ORF3"/>
</dbReference>
<dbReference type="SUPFAM" id="SSF55961">
    <property type="entry name" value="Bet v1-like"/>
    <property type="match status" value="1"/>
</dbReference>
<accession>A0A8J3UCU3</accession>
<feature type="compositionally biased region" description="Basic and acidic residues" evidence="1">
    <location>
        <begin position="376"/>
        <end position="395"/>
    </location>
</feature>
<name>A0A8J3UCU3_9ACTN</name>
<feature type="domain" description="Coenzyme Q-binding protein COQ10 START" evidence="2">
    <location>
        <begin position="148"/>
        <end position="268"/>
    </location>
</feature>
<feature type="compositionally biased region" description="Acidic residues" evidence="1">
    <location>
        <begin position="319"/>
        <end position="361"/>
    </location>
</feature>
<dbReference type="InterPro" id="IPR023393">
    <property type="entry name" value="START-like_dom_sf"/>
</dbReference>
<dbReference type="AlphaFoldDB" id="A0A8J3UCU3"/>